<evidence type="ECO:0000256" key="7">
    <source>
        <dbReference type="PROSITE-ProRule" id="PRU01240"/>
    </source>
</evidence>
<dbReference type="CDD" id="cd04852">
    <property type="entry name" value="Peptidases_S8_3"/>
    <property type="match status" value="1"/>
</dbReference>
<dbReference type="InterPro" id="IPR000209">
    <property type="entry name" value="Peptidase_S8/S53_dom"/>
</dbReference>
<feature type="active site" description="Charge relay system" evidence="6 7">
    <location>
        <position position="144"/>
    </location>
</feature>
<dbReference type="InterPro" id="IPR022398">
    <property type="entry name" value="Peptidase_S8_His-AS"/>
</dbReference>
<feature type="signal peptide" evidence="8">
    <location>
        <begin position="1"/>
        <end position="27"/>
    </location>
</feature>
<evidence type="ECO:0000256" key="8">
    <source>
        <dbReference type="SAM" id="SignalP"/>
    </source>
</evidence>
<reference evidence="12 13" key="2">
    <citation type="submission" date="2024-10" db="EMBL/GenBank/DDBJ databases">
        <authorList>
            <person name="Ryan C."/>
        </authorList>
    </citation>
    <scope>NUCLEOTIDE SEQUENCE [LARGE SCALE GENOMIC DNA]</scope>
</reference>
<feature type="chain" id="PRO_5044746544" evidence="8">
    <location>
        <begin position="28"/>
        <end position="755"/>
    </location>
</feature>
<evidence type="ECO:0000256" key="4">
    <source>
        <dbReference type="ARBA" id="ARBA00022801"/>
    </source>
</evidence>
<evidence type="ECO:0000313" key="12">
    <source>
        <dbReference type="EMBL" id="CAL5092808.1"/>
    </source>
</evidence>
<dbReference type="PROSITE" id="PS00138">
    <property type="entry name" value="SUBTILASE_SER"/>
    <property type="match status" value="1"/>
</dbReference>
<dbReference type="Pfam" id="PF17766">
    <property type="entry name" value="fn3_6"/>
    <property type="match status" value="1"/>
</dbReference>
<dbReference type="Gene3D" id="3.30.70.80">
    <property type="entry name" value="Peptidase S8 propeptide/proteinase inhibitor I9"/>
    <property type="match status" value="1"/>
</dbReference>
<dbReference type="FunFam" id="3.40.50.200:FF:000006">
    <property type="entry name" value="Subtilisin-like protease SBT1.5"/>
    <property type="match status" value="1"/>
</dbReference>
<feature type="domain" description="Peptidase S8/S53" evidence="9">
    <location>
        <begin position="135"/>
        <end position="577"/>
    </location>
</feature>
<dbReference type="PROSITE" id="PS00137">
    <property type="entry name" value="SUBTILASE_HIS"/>
    <property type="match status" value="1"/>
</dbReference>
<dbReference type="PANTHER" id="PTHR10795">
    <property type="entry name" value="PROPROTEIN CONVERTASE SUBTILISIN/KEXIN"/>
    <property type="match status" value="1"/>
</dbReference>
<sequence>MMGLRLASYWSALLLVLNLLLPLCANADTKIYIAYMGEKKHDDPAVVSASHHDTLSSVLGSKDEALKSIVYSYKHGFSGFAAKLTSSQAEQLKKYPGVVSVKPNTYYKLQTTRSWDFLGVNYYQPSGLLKKANYGKDVIVGVVDSGIWPESRSFDDTGYSPMPKRWKGICQGGQVFNATSCNRKIIGARWYKEDVDLETIDTKREHMSPRDANGHGTHCASTIAGVPVRNASHHGGGRLGAGMVRGGAPRARLAVYKACWLKQGGGTTCSDAAVLMAMDDAVHDGVDVLSLSLGGLTETVGSLHLVARGITLVFGAGNNGPVPGTVLNASPWVISVAASTIDRSYPTEITLGNGEKLVGQSYYDNDVSALNSSDFHSLVDAGSCTEKEVVSANVTGKVAMCFAPLEAAASPPSAAIISTLVALYNAKAKGMIFAQYTNNLIDSVQLNCKNLGMACVLVDYQLGYRIIVYGYILSSDSSPVVKISPTKSIIGNGVLSPRVAWFSGRGPSMAFPAILKPDITAPGVSVLAAKGDSYEFMSGTSMACPHVSAVAVLIKSVHPGWSPAMIKSAIVTTASVTDRFGMPIQAEGVPSKVADPFDFGGGHINPERAVDPGLVYDINPKEYTKFFNCTLEPDKDCTTDIGKLYFLNLPSIAVPDLKDSITVWRTVTNVGPAKATYRAMIQAPAGVIMSVDPSVITFKKGGRQSAAFKVTFKARQRVQGAYTFGSLTWLDDRKHSVRIPITVRTIVQDFMADIS</sequence>
<feature type="active site" description="Charge relay system" evidence="6 7">
    <location>
        <position position="541"/>
    </location>
</feature>
<dbReference type="InterPro" id="IPR036852">
    <property type="entry name" value="Peptidase_S8/S53_dom_sf"/>
</dbReference>
<dbReference type="Pfam" id="PF00082">
    <property type="entry name" value="Peptidase_S8"/>
    <property type="match status" value="1"/>
</dbReference>
<keyword evidence="5 7" id="KW-0720">Serine protease</keyword>
<dbReference type="EMBL" id="OZ075119">
    <property type="protein sequence ID" value="CAL5092808.1"/>
    <property type="molecule type" value="Genomic_DNA"/>
</dbReference>
<dbReference type="Gene3D" id="2.60.40.2310">
    <property type="match status" value="1"/>
</dbReference>
<evidence type="ECO:0000259" key="10">
    <source>
        <dbReference type="Pfam" id="PF05922"/>
    </source>
</evidence>
<dbReference type="GO" id="GO:0006508">
    <property type="term" value="P:proteolysis"/>
    <property type="evidence" value="ECO:0007669"/>
    <property type="project" value="UniProtKB-KW"/>
</dbReference>
<dbReference type="Gene3D" id="3.40.50.200">
    <property type="entry name" value="Peptidase S8/S53 domain"/>
    <property type="match status" value="1"/>
</dbReference>
<dbReference type="InterPro" id="IPR023828">
    <property type="entry name" value="Peptidase_S8_Ser-AS"/>
</dbReference>
<dbReference type="CDD" id="cd02120">
    <property type="entry name" value="PA_subtilisin_like"/>
    <property type="match status" value="1"/>
</dbReference>
<dbReference type="PRINTS" id="PR00723">
    <property type="entry name" value="SUBTILISIN"/>
</dbReference>
<dbReference type="SUPFAM" id="SSF52743">
    <property type="entry name" value="Subtilisin-like"/>
    <property type="match status" value="1"/>
</dbReference>
<organism evidence="12 13">
    <name type="scientific">Urochloa decumbens</name>
    <dbReference type="NCBI Taxonomy" id="240449"/>
    <lineage>
        <taxon>Eukaryota</taxon>
        <taxon>Viridiplantae</taxon>
        <taxon>Streptophyta</taxon>
        <taxon>Embryophyta</taxon>
        <taxon>Tracheophyta</taxon>
        <taxon>Spermatophyta</taxon>
        <taxon>Magnoliopsida</taxon>
        <taxon>Liliopsida</taxon>
        <taxon>Poales</taxon>
        <taxon>Poaceae</taxon>
        <taxon>PACMAD clade</taxon>
        <taxon>Panicoideae</taxon>
        <taxon>Panicodae</taxon>
        <taxon>Paniceae</taxon>
        <taxon>Melinidinae</taxon>
        <taxon>Urochloa</taxon>
    </lineage>
</organism>
<dbReference type="AlphaFoldDB" id="A0ABC9GFD3"/>
<dbReference type="PROSITE" id="PS51892">
    <property type="entry name" value="SUBTILASE"/>
    <property type="match status" value="1"/>
</dbReference>
<dbReference type="Gene3D" id="3.50.30.30">
    <property type="match status" value="1"/>
</dbReference>
<protein>
    <submittedName>
        <fullName evidence="12">Uncharacterized protein</fullName>
    </submittedName>
</protein>
<feature type="domain" description="Subtilisin-like protease fibronectin type-III" evidence="11">
    <location>
        <begin position="647"/>
        <end position="743"/>
    </location>
</feature>
<evidence type="ECO:0000256" key="3">
    <source>
        <dbReference type="ARBA" id="ARBA00022729"/>
    </source>
</evidence>
<dbReference type="InterPro" id="IPR015500">
    <property type="entry name" value="Peptidase_S8_subtilisin-rel"/>
</dbReference>
<evidence type="ECO:0000256" key="5">
    <source>
        <dbReference type="ARBA" id="ARBA00022825"/>
    </source>
</evidence>
<dbReference type="InterPro" id="IPR041469">
    <property type="entry name" value="Subtilisin-like_FN3"/>
</dbReference>
<dbReference type="InterPro" id="IPR037045">
    <property type="entry name" value="S8pro/Inhibitor_I9_sf"/>
</dbReference>
<name>A0ABC9GFD3_9POAL</name>
<dbReference type="FunFam" id="3.30.70.80:FF:000002">
    <property type="entry name" value="Subtilisin-like protease SBT5.3"/>
    <property type="match status" value="1"/>
</dbReference>
<evidence type="ECO:0000256" key="1">
    <source>
        <dbReference type="ARBA" id="ARBA00011073"/>
    </source>
</evidence>
<keyword evidence="13" id="KW-1185">Reference proteome</keyword>
<reference evidence="13" key="1">
    <citation type="submission" date="2024-06" db="EMBL/GenBank/DDBJ databases">
        <authorList>
            <person name="Ryan C."/>
        </authorList>
    </citation>
    <scope>NUCLEOTIDE SEQUENCE [LARGE SCALE GENOMIC DNA]</scope>
</reference>
<accession>A0ABC9GFD3</accession>
<keyword evidence="2 7" id="KW-0645">Protease</keyword>
<evidence type="ECO:0000313" key="13">
    <source>
        <dbReference type="Proteomes" id="UP001497457"/>
    </source>
</evidence>
<gene>
    <name evidence="12" type="ORF">URODEC1_LOCUS115085</name>
</gene>
<dbReference type="GO" id="GO:0004252">
    <property type="term" value="F:serine-type endopeptidase activity"/>
    <property type="evidence" value="ECO:0007669"/>
    <property type="project" value="UniProtKB-UniRule"/>
</dbReference>
<evidence type="ECO:0000256" key="6">
    <source>
        <dbReference type="PIRSR" id="PIRSR615500-1"/>
    </source>
</evidence>
<comment type="similarity">
    <text evidence="1 7">Belongs to the peptidase S8 family.</text>
</comment>
<feature type="active site" description="Charge relay system" evidence="6 7">
    <location>
        <position position="215"/>
    </location>
</feature>
<dbReference type="Proteomes" id="UP001497457">
    <property type="component" value="Chromosome 9rd"/>
</dbReference>
<proteinExistence type="inferred from homology"/>
<evidence type="ECO:0000256" key="2">
    <source>
        <dbReference type="ARBA" id="ARBA00022670"/>
    </source>
</evidence>
<keyword evidence="3 8" id="KW-0732">Signal</keyword>
<dbReference type="InterPro" id="IPR034197">
    <property type="entry name" value="Peptidases_S8_3"/>
</dbReference>
<dbReference type="Pfam" id="PF05922">
    <property type="entry name" value="Inhibitor_I9"/>
    <property type="match status" value="1"/>
</dbReference>
<dbReference type="InterPro" id="IPR010259">
    <property type="entry name" value="S8pro/Inhibitor_I9"/>
</dbReference>
<evidence type="ECO:0000259" key="9">
    <source>
        <dbReference type="Pfam" id="PF00082"/>
    </source>
</evidence>
<dbReference type="InterPro" id="IPR045051">
    <property type="entry name" value="SBT"/>
</dbReference>
<feature type="domain" description="Inhibitor I9" evidence="10">
    <location>
        <begin position="32"/>
        <end position="110"/>
    </location>
</feature>
<keyword evidence="4 7" id="KW-0378">Hydrolase</keyword>
<evidence type="ECO:0000259" key="11">
    <source>
        <dbReference type="Pfam" id="PF17766"/>
    </source>
</evidence>